<name>A0A1G9B803_9BACI</name>
<dbReference type="Pfam" id="PF08671">
    <property type="entry name" value="SinI"/>
    <property type="match status" value="1"/>
</dbReference>
<dbReference type="OrthoDB" id="2939482at2"/>
<sequence length="48" mass="5468">MSKSRESGEHLDKEWIELMLNAKGLGITQDEIRSFLSVHRKPGGEKQT</sequence>
<dbReference type="PROSITE" id="PS51500">
    <property type="entry name" value="SIN"/>
    <property type="match status" value="1"/>
</dbReference>
<evidence type="ECO:0000313" key="3">
    <source>
        <dbReference type="Proteomes" id="UP000198694"/>
    </source>
</evidence>
<feature type="domain" description="Sin" evidence="1">
    <location>
        <begin position="2"/>
        <end position="40"/>
    </location>
</feature>
<dbReference type="InterPro" id="IPR036281">
    <property type="entry name" value="SinR/SinI_dimer_dom_sf"/>
</dbReference>
<dbReference type="AlphaFoldDB" id="A0A1G9B803"/>
<dbReference type="RefSeq" id="WP_093215531.1">
    <property type="nucleotide sequence ID" value="NZ_FNFL01000005.1"/>
</dbReference>
<evidence type="ECO:0000259" key="1">
    <source>
        <dbReference type="PROSITE" id="PS51500"/>
    </source>
</evidence>
<protein>
    <submittedName>
        <fullName evidence="2">Anti-repressor SinI</fullName>
    </submittedName>
</protein>
<accession>A0A1G9B803</accession>
<proteinExistence type="predicted"/>
<dbReference type="GO" id="GO:0046983">
    <property type="term" value="F:protein dimerization activity"/>
    <property type="evidence" value="ECO:0007669"/>
    <property type="project" value="InterPro"/>
</dbReference>
<dbReference type="Proteomes" id="UP000198694">
    <property type="component" value="Unassembled WGS sequence"/>
</dbReference>
<keyword evidence="3" id="KW-1185">Reference proteome</keyword>
<organism evidence="2 3">
    <name type="scientific">Sediminibacillus albus</name>
    <dbReference type="NCBI Taxonomy" id="407036"/>
    <lineage>
        <taxon>Bacteria</taxon>
        <taxon>Bacillati</taxon>
        <taxon>Bacillota</taxon>
        <taxon>Bacilli</taxon>
        <taxon>Bacillales</taxon>
        <taxon>Bacillaceae</taxon>
        <taxon>Sediminibacillus</taxon>
    </lineage>
</organism>
<dbReference type="EMBL" id="FNFL01000005">
    <property type="protein sequence ID" value="SDK35647.1"/>
    <property type="molecule type" value="Genomic_DNA"/>
</dbReference>
<dbReference type="InterPro" id="IPR010981">
    <property type="entry name" value="SinR/SinI_dimer_dom"/>
</dbReference>
<dbReference type="SUPFAM" id="SSF47406">
    <property type="entry name" value="SinR repressor dimerisation domain-like"/>
    <property type="match status" value="1"/>
</dbReference>
<reference evidence="2 3" key="1">
    <citation type="submission" date="2016-10" db="EMBL/GenBank/DDBJ databases">
        <authorList>
            <person name="de Groot N.N."/>
        </authorList>
    </citation>
    <scope>NUCLEOTIDE SEQUENCE [LARGE SCALE GENOMIC DNA]</scope>
    <source>
        <strain evidence="2 3">CGMCC 1.6502</strain>
    </source>
</reference>
<dbReference type="GO" id="GO:0006355">
    <property type="term" value="P:regulation of DNA-templated transcription"/>
    <property type="evidence" value="ECO:0007669"/>
    <property type="project" value="InterPro"/>
</dbReference>
<evidence type="ECO:0000313" key="2">
    <source>
        <dbReference type="EMBL" id="SDK35647.1"/>
    </source>
</evidence>
<gene>
    <name evidence="2" type="ORF">SAMN05216243_2865</name>
</gene>